<accession>A0AAE0KGL5</accession>
<dbReference type="GO" id="GO:0008270">
    <property type="term" value="F:zinc ion binding"/>
    <property type="evidence" value="ECO:0007669"/>
    <property type="project" value="InterPro"/>
</dbReference>
<evidence type="ECO:0000256" key="5">
    <source>
        <dbReference type="ARBA" id="ARBA00023163"/>
    </source>
</evidence>
<proteinExistence type="predicted"/>
<gene>
    <name evidence="9" type="ORF">B0T24DRAFT_616992</name>
</gene>
<keyword evidence="3" id="KW-0805">Transcription regulation</keyword>
<dbReference type="GO" id="GO:0003677">
    <property type="term" value="F:DNA binding"/>
    <property type="evidence" value="ECO:0007669"/>
    <property type="project" value="UniProtKB-KW"/>
</dbReference>
<dbReference type="InterPro" id="IPR001138">
    <property type="entry name" value="Zn2Cys6_DnaBD"/>
</dbReference>
<dbReference type="PANTHER" id="PTHR37534:SF20">
    <property type="entry name" value="PRO1A C6 ZINK-FINGER PROTEIN"/>
    <property type="match status" value="1"/>
</dbReference>
<evidence type="ECO:0000259" key="8">
    <source>
        <dbReference type="PROSITE" id="PS50048"/>
    </source>
</evidence>
<evidence type="ECO:0000256" key="4">
    <source>
        <dbReference type="ARBA" id="ARBA00023125"/>
    </source>
</evidence>
<dbReference type="GO" id="GO:0005634">
    <property type="term" value="C:nucleus"/>
    <property type="evidence" value="ECO:0007669"/>
    <property type="project" value="UniProtKB-SubCell"/>
</dbReference>
<reference evidence="9" key="2">
    <citation type="submission" date="2023-06" db="EMBL/GenBank/DDBJ databases">
        <authorList>
            <consortium name="Lawrence Berkeley National Laboratory"/>
            <person name="Haridas S."/>
            <person name="Hensen N."/>
            <person name="Bonometti L."/>
            <person name="Westerberg I."/>
            <person name="Brannstrom I.O."/>
            <person name="Guillou S."/>
            <person name="Cros-Aarteil S."/>
            <person name="Calhoun S."/>
            <person name="Kuo A."/>
            <person name="Mondo S."/>
            <person name="Pangilinan J."/>
            <person name="Riley R."/>
            <person name="Labutti K."/>
            <person name="Andreopoulos B."/>
            <person name="Lipzen A."/>
            <person name="Chen C."/>
            <person name="Yanf M."/>
            <person name="Daum C."/>
            <person name="Ng V."/>
            <person name="Clum A."/>
            <person name="Steindorff A."/>
            <person name="Ohm R."/>
            <person name="Martin F."/>
            <person name="Silar P."/>
            <person name="Natvig D."/>
            <person name="Lalanne C."/>
            <person name="Gautier V."/>
            <person name="Ament-Velasquez S.L."/>
            <person name="Kruys A."/>
            <person name="Hutchinson M.I."/>
            <person name="Powell A.J."/>
            <person name="Barry K."/>
            <person name="Miller A.N."/>
            <person name="Grigoriev I.V."/>
            <person name="Debuchy R."/>
            <person name="Gladieux P."/>
            <person name="Thoren M.H."/>
            <person name="Johannesson H."/>
        </authorList>
    </citation>
    <scope>NUCLEOTIDE SEQUENCE</scope>
    <source>
        <strain evidence="9">CBS 958.72</strain>
    </source>
</reference>
<dbReference type="GO" id="GO:0000981">
    <property type="term" value="F:DNA-binding transcription factor activity, RNA polymerase II-specific"/>
    <property type="evidence" value="ECO:0007669"/>
    <property type="project" value="InterPro"/>
</dbReference>
<feature type="region of interest" description="Disordered" evidence="7">
    <location>
        <begin position="116"/>
        <end position="139"/>
    </location>
</feature>
<feature type="domain" description="Zn(2)-C6 fungal-type" evidence="8">
    <location>
        <begin position="6"/>
        <end position="36"/>
    </location>
</feature>
<dbReference type="PANTHER" id="PTHR37534">
    <property type="entry name" value="TRANSCRIPTIONAL ACTIVATOR PROTEIN UGA3"/>
    <property type="match status" value="1"/>
</dbReference>
<organism evidence="9 10">
    <name type="scientific">Lasiosphaeria ovina</name>
    <dbReference type="NCBI Taxonomy" id="92902"/>
    <lineage>
        <taxon>Eukaryota</taxon>
        <taxon>Fungi</taxon>
        <taxon>Dikarya</taxon>
        <taxon>Ascomycota</taxon>
        <taxon>Pezizomycotina</taxon>
        <taxon>Sordariomycetes</taxon>
        <taxon>Sordariomycetidae</taxon>
        <taxon>Sordariales</taxon>
        <taxon>Lasiosphaeriaceae</taxon>
        <taxon>Lasiosphaeria</taxon>
    </lineage>
</organism>
<evidence type="ECO:0000313" key="10">
    <source>
        <dbReference type="Proteomes" id="UP001287356"/>
    </source>
</evidence>
<evidence type="ECO:0000256" key="1">
    <source>
        <dbReference type="ARBA" id="ARBA00004123"/>
    </source>
</evidence>
<keyword evidence="5" id="KW-0804">Transcription</keyword>
<evidence type="ECO:0000256" key="3">
    <source>
        <dbReference type="ARBA" id="ARBA00023015"/>
    </source>
</evidence>
<sequence length="584" mass="64346">MKSFNGCWTCRVRRKKCDENHPVCSTCAGLGITCHYDQEKPEWMDGGAKQQDMVKQLKRDIKENALYRLPLGERAFYASASDSADALPRPAPESFSDPQLASQAAENPVVWPLRESGSSLVDRREGEGEGEGDGDGKPSGWPDACLLMFYMENLLPFLFPFYRPSPLQGGRSWILDMLMSSPVVRQTALCQSAHFFSLSLGTTTCDGAWAKVLTQTRAAFDMLRRSLQDIDGQRGIAGHEREAVRILASIMQLQRFDIAMSSFENCHAHLTAACALLKLILESALPDDAAHVGSNLINIMSRLGPPSWVLPSQCTVQVPSAEETALRFSSALVIFDDIIASTALQKRPTLYEYHHGLLTGTPSVPAPIDMEAVVGCQNWVLLQIGGIAALDAWKQQCKMEGNLDVMELVRRATAIKETLVTQLAHLQLANRVSKPSGVLDLLAPHGQLSSDRADQHCLLTHVWAHAAVIYLSVVVSGWQPASTDVRHHVGQVISLLTYRLSPPSLLRTMAWPFCVAGCLAEPAQQVYLREMVETLQPPNLFGTLRKALEIMEDVWRDRHVGGDSSTRDLASCLRNQGDLLVLLV</sequence>
<dbReference type="CDD" id="cd00067">
    <property type="entry name" value="GAL4"/>
    <property type="match status" value="1"/>
</dbReference>
<keyword evidence="2" id="KW-0862">Zinc</keyword>
<dbReference type="SMART" id="SM00066">
    <property type="entry name" value="GAL4"/>
    <property type="match status" value="1"/>
</dbReference>
<protein>
    <submittedName>
        <fullName evidence="9">Fungal-specific transcription factor domain-containing protein</fullName>
    </submittedName>
</protein>
<dbReference type="Proteomes" id="UP001287356">
    <property type="component" value="Unassembled WGS sequence"/>
</dbReference>
<dbReference type="InterPro" id="IPR036864">
    <property type="entry name" value="Zn2-C6_fun-type_DNA-bd_sf"/>
</dbReference>
<keyword evidence="4" id="KW-0238">DNA-binding</keyword>
<comment type="subcellular location">
    <subcellularLocation>
        <location evidence="1">Nucleus</location>
    </subcellularLocation>
</comment>
<keyword evidence="10" id="KW-1185">Reference proteome</keyword>
<keyword evidence="6" id="KW-0539">Nucleus</keyword>
<dbReference type="Gene3D" id="4.10.240.10">
    <property type="entry name" value="Zn(2)-C6 fungal-type DNA-binding domain"/>
    <property type="match status" value="1"/>
</dbReference>
<dbReference type="SUPFAM" id="SSF57701">
    <property type="entry name" value="Zn2/Cys6 DNA-binding domain"/>
    <property type="match status" value="1"/>
</dbReference>
<dbReference type="AlphaFoldDB" id="A0AAE0KGL5"/>
<reference evidence="9" key="1">
    <citation type="journal article" date="2023" name="Mol. Phylogenet. Evol.">
        <title>Genome-scale phylogeny and comparative genomics of the fungal order Sordariales.</title>
        <authorList>
            <person name="Hensen N."/>
            <person name="Bonometti L."/>
            <person name="Westerberg I."/>
            <person name="Brannstrom I.O."/>
            <person name="Guillou S."/>
            <person name="Cros-Aarteil S."/>
            <person name="Calhoun S."/>
            <person name="Haridas S."/>
            <person name="Kuo A."/>
            <person name="Mondo S."/>
            <person name="Pangilinan J."/>
            <person name="Riley R."/>
            <person name="LaButti K."/>
            <person name="Andreopoulos B."/>
            <person name="Lipzen A."/>
            <person name="Chen C."/>
            <person name="Yan M."/>
            <person name="Daum C."/>
            <person name="Ng V."/>
            <person name="Clum A."/>
            <person name="Steindorff A."/>
            <person name="Ohm R.A."/>
            <person name="Martin F."/>
            <person name="Silar P."/>
            <person name="Natvig D.O."/>
            <person name="Lalanne C."/>
            <person name="Gautier V."/>
            <person name="Ament-Velasquez S.L."/>
            <person name="Kruys A."/>
            <person name="Hutchinson M.I."/>
            <person name="Powell A.J."/>
            <person name="Barry K."/>
            <person name="Miller A.N."/>
            <person name="Grigoriev I.V."/>
            <person name="Debuchy R."/>
            <person name="Gladieux P."/>
            <person name="Hiltunen Thoren M."/>
            <person name="Johannesson H."/>
        </authorList>
    </citation>
    <scope>NUCLEOTIDE SEQUENCE</scope>
    <source>
        <strain evidence="9">CBS 958.72</strain>
    </source>
</reference>
<name>A0AAE0KGL5_9PEZI</name>
<evidence type="ECO:0000256" key="2">
    <source>
        <dbReference type="ARBA" id="ARBA00022833"/>
    </source>
</evidence>
<evidence type="ECO:0000256" key="7">
    <source>
        <dbReference type="SAM" id="MobiDB-lite"/>
    </source>
</evidence>
<evidence type="ECO:0000313" key="9">
    <source>
        <dbReference type="EMBL" id="KAK3375757.1"/>
    </source>
</evidence>
<dbReference type="PROSITE" id="PS00463">
    <property type="entry name" value="ZN2_CY6_FUNGAL_1"/>
    <property type="match status" value="1"/>
</dbReference>
<dbReference type="Pfam" id="PF11951">
    <property type="entry name" value="Fungal_trans_2"/>
    <property type="match status" value="1"/>
</dbReference>
<dbReference type="Pfam" id="PF00172">
    <property type="entry name" value="Zn_clus"/>
    <property type="match status" value="1"/>
</dbReference>
<dbReference type="EMBL" id="JAULSN010000003">
    <property type="protein sequence ID" value="KAK3375757.1"/>
    <property type="molecule type" value="Genomic_DNA"/>
</dbReference>
<comment type="caution">
    <text evidence="9">The sequence shown here is derived from an EMBL/GenBank/DDBJ whole genome shotgun (WGS) entry which is preliminary data.</text>
</comment>
<dbReference type="InterPro" id="IPR021858">
    <property type="entry name" value="Fun_TF"/>
</dbReference>
<evidence type="ECO:0000256" key="6">
    <source>
        <dbReference type="ARBA" id="ARBA00023242"/>
    </source>
</evidence>
<dbReference type="PROSITE" id="PS50048">
    <property type="entry name" value="ZN2_CY6_FUNGAL_2"/>
    <property type="match status" value="1"/>
</dbReference>